<dbReference type="EMBL" id="AP018165">
    <property type="protein sequence ID" value="BAX96260.1"/>
    <property type="molecule type" value="Genomic_DNA"/>
</dbReference>
<reference evidence="3" key="1">
    <citation type="journal article" date="2017" name="Genome Announc.">
        <title>Complete Genome Sequence of Mycobacterium stephanolepidis.</title>
        <authorList>
            <person name="Fukano H."/>
            <person name="Yoshida M."/>
            <person name="Katayama Y."/>
            <person name="Omatsu T."/>
            <person name="Mizutani T."/>
            <person name="Kurata O."/>
            <person name="Wada S."/>
            <person name="Hoshino Y."/>
        </authorList>
    </citation>
    <scope>NUCLEOTIDE SEQUENCE [LARGE SCALE GENOMIC DNA]</scope>
    <source>
        <strain evidence="3">NJB0901</strain>
    </source>
</reference>
<protein>
    <submittedName>
        <fullName evidence="2">Membrane protein</fullName>
    </submittedName>
</protein>
<dbReference type="Pfam" id="PF11361">
    <property type="entry name" value="DUF3159"/>
    <property type="match status" value="1"/>
</dbReference>
<feature type="transmembrane region" description="Helical" evidence="1">
    <location>
        <begin position="193"/>
        <end position="217"/>
    </location>
</feature>
<keyword evidence="3" id="KW-1185">Reference proteome</keyword>
<evidence type="ECO:0000256" key="1">
    <source>
        <dbReference type="SAM" id="Phobius"/>
    </source>
</evidence>
<keyword evidence="1" id="KW-0812">Transmembrane</keyword>
<sequence>MTILCTVVYIQVEMVGEPEKSEMASSDAALWRVLVRRLGGAAAILHAAFPTAVFAVLAPGAGLLVASVAALGTSLAIVCFQIAMGRTARGALIGAASVSVALLVAWGMGDARGYFVIGIWRSLLAAIAGAVSILMRWPLAGCAWGWLLDHGTRWRSVPPAFLAYVLMTFSGVLANAARFVVQQDLYDTDSLSALAMARVLMGWPLGVLLIVIAYPLLRRAHRAMRVTSD</sequence>
<feature type="transmembrane region" description="Helical" evidence="1">
    <location>
        <begin position="160"/>
        <end position="181"/>
    </location>
</feature>
<proteinExistence type="predicted"/>
<gene>
    <name evidence="2" type="ORF">MSTE_00925</name>
</gene>
<dbReference type="Proteomes" id="UP000217954">
    <property type="component" value="Chromosome"/>
</dbReference>
<organism evidence="2 3">
    <name type="scientific">[Mycobacterium] stephanolepidis</name>
    <dbReference type="NCBI Taxonomy" id="1520670"/>
    <lineage>
        <taxon>Bacteria</taxon>
        <taxon>Bacillati</taxon>
        <taxon>Actinomycetota</taxon>
        <taxon>Actinomycetes</taxon>
        <taxon>Mycobacteriales</taxon>
        <taxon>Mycobacteriaceae</taxon>
        <taxon>Mycobacteroides</taxon>
    </lineage>
</organism>
<evidence type="ECO:0000313" key="3">
    <source>
        <dbReference type="Proteomes" id="UP000217954"/>
    </source>
</evidence>
<accession>A0A1Z4ETG4</accession>
<reference evidence="2 3" key="2">
    <citation type="journal article" date="2017" name="Int. J. Syst. Evol. Microbiol.">
        <title>Mycobacterium stephanolepidis sp. nov., a rapidly growing species related to Mycobacterium chelonae, isolated from marine teleost fish, Stephanolepis cirrhifer.</title>
        <authorList>
            <person name="Fukano H."/>
            <person name="Wada S."/>
            <person name="Kurata O."/>
            <person name="Katayama K."/>
            <person name="Fujiwara N."/>
            <person name="Hoshino Y."/>
        </authorList>
    </citation>
    <scope>NUCLEOTIDE SEQUENCE [LARGE SCALE GENOMIC DNA]</scope>
    <source>
        <strain evidence="2 3">NJB0901</strain>
    </source>
</reference>
<feature type="transmembrane region" description="Helical" evidence="1">
    <location>
        <begin position="114"/>
        <end position="139"/>
    </location>
</feature>
<dbReference type="KEGG" id="mste:MSTE_00925"/>
<evidence type="ECO:0000313" key="2">
    <source>
        <dbReference type="EMBL" id="BAX96260.1"/>
    </source>
</evidence>
<keyword evidence="1" id="KW-0472">Membrane</keyword>
<keyword evidence="1" id="KW-1133">Transmembrane helix</keyword>
<feature type="transmembrane region" description="Helical" evidence="1">
    <location>
        <begin position="90"/>
        <end position="108"/>
    </location>
</feature>
<feature type="transmembrane region" description="Helical" evidence="1">
    <location>
        <begin position="38"/>
        <end position="57"/>
    </location>
</feature>
<dbReference type="InterPro" id="IPR016566">
    <property type="entry name" value="UCP010219"/>
</dbReference>
<name>A0A1Z4ETG4_9MYCO</name>
<dbReference type="AlphaFoldDB" id="A0A1Z4ETG4"/>
<feature type="transmembrane region" description="Helical" evidence="1">
    <location>
        <begin position="63"/>
        <end position="83"/>
    </location>
</feature>